<dbReference type="Pfam" id="PF13894">
    <property type="entry name" value="zf-C2H2_4"/>
    <property type="match status" value="1"/>
</dbReference>
<dbReference type="SMART" id="SM00355">
    <property type="entry name" value="ZnF_C2H2"/>
    <property type="match status" value="9"/>
</dbReference>
<feature type="compositionally biased region" description="Low complexity" evidence="12">
    <location>
        <begin position="649"/>
        <end position="665"/>
    </location>
</feature>
<keyword evidence="8 10" id="KW-0539">Nucleus</keyword>
<dbReference type="RefSeq" id="XP_052125231.1">
    <property type="nucleotide sequence ID" value="XM_052269271.1"/>
</dbReference>
<dbReference type="KEGG" id="foc:113209820"/>
<keyword evidence="5" id="KW-0862">Zinc</keyword>
<feature type="compositionally biased region" description="Low complexity" evidence="12">
    <location>
        <begin position="343"/>
        <end position="357"/>
    </location>
</feature>
<dbReference type="InterPro" id="IPR036236">
    <property type="entry name" value="Znf_C2H2_sf"/>
</dbReference>
<dbReference type="FunFam" id="3.30.160.60:FF:000145">
    <property type="entry name" value="Zinc finger protein 574"/>
    <property type="match status" value="2"/>
</dbReference>
<dbReference type="PROSITE" id="PS00028">
    <property type="entry name" value="ZINC_FINGER_C2H2_1"/>
    <property type="match status" value="5"/>
</dbReference>
<sequence>MGPGPGVTALADSDVECQLCHKGLPGFPALAEHMEKAHPQVMGGDAPGALPGVHGVHLNGGVAVSGGPESPPQGSAGAASPPLTPTPSSASSNGGAFAVRHFVKGMGMPGGAQLAHACAQCNSSFATRDQLEKHELVHSPNIQVSCKVCNKTFANVYRLQRHMISHDESAVLRKFKCPECEKAFKFKHHLKEHIRIHSGEKPFECGNCGKRFSHSGSYSSHMTSKKCLVMNLKVSRANPKSGAGGQALSRGKRAPTTINNNNNNNNNNINNNTAFPMLPKYSEGMGALFGGFSAPAPFYQLPGMAGAMHPYHLTHLLEQLHANAPQLQARSPCGSPEQDRSPRSGSPGQRSPQSPHSPRSPRSPRSPYRSPSGHSGGPSPARSPSHSGDLDHDMEDDDRHHNLLSALEVNIEETGGAIKEEQHDREDAVKSEPEEGSSNGGAHENGVRHQDGEGSANEAGDGEERSERASHLDRILATVSANVISKSFRSTASPGGDQQCRHCHRAFASPIDLHQHERYLCGAREALGEAAAEALSEGLAAKLEEVAGHPGKDAGGSTTGSVGAGPQHHSGSEDELTDHDQDGRKVRVRSQITDSQLAILKPHYAANPRPKREELIRLAEMVKLPQRVVQVWFQNTRARDRREGRLINGPTPAAGAGAGSAPPQHGLGALLGGAVLAGLQQPPSEQPLDLSTKKWPTSQHSVHSSPSSSPPRPSSRNSDDGVMNLSRKSTRSDSPTRSRSPTPVNIPPAFLPLYNQLYPRSPSPNGWRGLKRPFPGVAELPPFFTKHLASAPDLHLRANSSSPGSDRRSWKQCGPDGDDTPDEAEDEHQQIKRRALGALSGSLAGPLSSLGMAGALGPLLSAHGFTDGSPGALDSEPEGQFVCKQCDKVFSKQSSLARHKFEHSGQRPHKCDVCPKAFKHKHHLTEHKRLHSGEKPFQCQKCLKRFSHSGSYSQHMNHRYSYCKPYRE</sequence>
<feature type="region of interest" description="Disordered" evidence="12">
    <location>
        <begin position="328"/>
        <end position="397"/>
    </location>
</feature>
<evidence type="ECO:0000256" key="10">
    <source>
        <dbReference type="PROSITE-ProRule" id="PRU00108"/>
    </source>
</evidence>
<dbReference type="InterPro" id="IPR001356">
    <property type="entry name" value="HD"/>
</dbReference>
<dbReference type="PROSITE" id="PS50071">
    <property type="entry name" value="HOMEOBOX_2"/>
    <property type="match status" value="1"/>
</dbReference>
<reference evidence="16" key="2">
    <citation type="submission" date="2025-08" db="UniProtKB">
        <authorList>
            <consortium name="RefSeq"/>
        </authorList>
    </citation>
    <scope>IDENTIFICATION</scope>
    <source>
        <tissue evidence="16">Whole organism</tissue>
    </source>
</reference>
<keyword evidence="3" id="KW-0677">Repeat</keyword>
<dbReference type="GO" id="GO:0005634">
    <property type="term" value="C:nucleus"/>
    <property type="evidence" value="ECO:0007669"/>
    <property type="project" value="UniProtKB-SubCell"/>
</dbReference>
<feature type="compositionally biased region" description="Low complexity" evidence="12">
    <location>
        <begin position="696"/>
        <end position="707"/>
    </location>
</feature>
<dbReference type="Gene3D" id="1.10.10.60">
    <property type="entry name" value="Homeodomain-like"/>
    <property type="match status" value="1"/>
</dbReference>
<dbReference type="SUPFAM" id="SSF57667">
    <property type="entry name" value="beta-beta-alpha zinc fingers"/>
    <property type="match status" value="4"/>
</dbReference>
<dbReference type="SMART" id="SM00389">
    <property type="entry name" value="HOX"/>
    <property type="match status" value="1"/>
</dbReference>
<dbReference type="GO" id="GO:0000981">
    <property type="term" value="F:DNA-binding transcription factor activity, RNA polymerase II-specific"/>
    <property type="evidence" value="ECO:0007669"/>
    <property type="project" value="InterPro"/>
</dbReference>
<reference evidence="16" key="1">
    <citation type="journal article" date="2018" name="Proc. Natl. Acad. Sci. U.S.A.">
        <title>Phylogenomics and the evolution of hemipteroid insects.</title>
        <authorList>
            <person name="Johnson K.P."/>
            <person name="Dietrich C.H."/>
            <person name="Friedrich F."/>
            <person name="Beutel R.G."/>
            <person name="Wipfler B."/>
            <person name="Peters R.S."/>
            <person name="Allen J.M."/>
            <person name="Petersen M."/>
            <person name="Donath A."/>
            <person name="Walden K.K."/>
            <person name="Kozlov A.M."/>
            <person name="Podsiadlowski L."/>
            <person name="Mayer C."/>
            <person name="Meusemann K."/>
            <person name="Vasilikopoulos A."/>
            <person name="Waterhouse R.M."/>
            <person name="Cameron S.L."/>
            <person name="Weirauch C."/>
            <person name="Swanson D.R."/>
            <person name="Percy D.M."/>
            <person name="Hardy N.B."/>
            <person name="Terry I."/>
            <person name="Liu S."/>
            <person name="Zhou X."/>
            <person name="Misof B."/>
            <person name="Robertson H.M."/>
            <person name="Yoshizawa K."/>
        </authorList>
    </citation>
    <scope>NUCLEOTIDE SEQUENCE</scope>
    <source>
        <tissue evidence="16">Whole organism</tissue>
    </source>
</reference>
<dbReference type="Proteomes" id="UP000504606">
    <property type="component" value="Unplaced"/>
</dbReference>
<dbReference type="PROSITE" id="PS00027">
    <property type="entry name" value="HOMEOBOX_1"/>
    <property type="match status" value="1"/>
</dbReference>
<feature type="compositionally biased region" description="Low complexity" evidence="12">
    <location>
        <begin position="258"/>
        <end position="271"/>
    </location>
</feature>
<evidence type="ECO:0000256" key="3">
    <source>
        <dbReference type="ARBA" id="ARBA00022737"/>
    </source>
</evidence>
<feature type="region of interest" description="Disordered" evidence="12">
    <location>
        <begin position="795"/>
        <end position="829"/>
    </location>
</feature>
<dbReference type="FunFam" id="3.30.160.60:FF:000013">
    <property type="entry name" value="Putative zinc finger E-box-binding homeobox 2"/>
    <property type="match status" value="2"/>
</dbReference>
<keyword evidence="7 10" id="KW-0371">Homeobox</keyword>
<evidence type="ECO:0000256" key="11">
    <source>
        <dbReference type="RuleBase" id="RU000682"/>
    </source>
</evidence>
<feature type="compositionally biased region" description="Low complexity" evidence="12">
    <location>
        <begin position="65"/>
        <end position="92"/>
    </location>
</feature>
<feature type="region of interest" description="Disordered" evidence="12">
    <location>
        <begin position="548"/>
        <end position="583"/>
    </location>
</feature>
<feature type="DNA-binding region" description="Homeobox" evidence="10">
    <location>
        <begin position="585"/>
        <end position="644"/>
    </location>
</feature>
<dbReference type="OrthoDB" id="7491548at2759"/>
<dbReference type="SUPFAM" id="SSF46689">
    <property type="entry name" value="Homeodomain-like"/>
    <property type="match status" value="1"/>
</dbReference>
<dbReference type="Pfam" id="PF00046">
    <property type="entry name" value="Homeodomain"/>
    <property type="match status" value="1"/>
</dbReference>
<evidence type="ECO:0000256" key="8">
    <source>
        <dbReference type="ARBA" id="ARBA00023242"/>
    </source>
</evidence>
<dbReference type="PANTHER" id="PTHR24391">
    <property type="entry name" value="HISTONE H4 TRANSCRIPTION FACTOR-RELATED"/>
    <property type="match status" value="1"/>
</dbReference>
<organism evidence="15 16">
    <name type="scientific">Frankliniella occidentalis</name>
    <name type="common">Western flower thrips</name>
    <name type="synonym">Euthrips occidentalis</name>
    <dbReference type="NCBI Taxonomy" id="133901"/>
    <lineage>
        <taxon>Eukaryota</taxon>
        <taxon>Metazoa</taxon>
        <taxon>Ecdysozoa</taxon>
        <taxon>Arthropoda</taxon>
        <taxon>Hexapoda</taxon>
        <taxon>Insecta</taxon>
        <taxon>Pterygota</taxon>
        <taxon>Neoptera</taxon>
        <taxon>Paraneoptera</taxon>
        <taxon>Thysanoptera</taxon>
        <taxon>Terebrantia</taxon>
        <taxon>Thripoidea</taxon>
        <taxon>Thripidae</taxon>
        <taxon>Frankliniella</taxon>
    </lineage>
</organism>
<feature type="domain" description="C2H2-type" evidence="14">
    <location>
        <begin position="937"/>
        <end position="965"/>
    </location>
</feature>
<dbReference type="CDD" id="cd00086">
    <property type="entry name" value="homeodomain"/>
    <property type="match status" value="1"/>
</dbReference>
<evidence type="ECO:0000256" key="2">
    <source>
        <dbReference type="ARBA" id="ARBA00022723"/>
    </source>
</evidence>
<dbReference type="AlphaFoldDB" id="A0A9C6U0I5"/>
<dbReference type="InterPro" id="IPR009057">
    <property type="entry name" value="Homeodomain-like_sf"/>
</dbReference>
<keyword evidence="4 9" id="KW-0863">Zinc-finger</keyword>
<dbReference type="InterPro" id="IPR017970">
    <property type="entry name" value="Homeobox_CS"/>
</dbReference>
<evidence type="ECO:0000313" key="15">
    <source>
        <dbReference type="Proteomes" id="UP000504606"/>
    </source>
</evidence>
<dbReference type="FunFam" id="3.30.160.60:FF:000744">
    <property type="entry name" value="zinc finger E-box-binding homeobox 1"/>
    <property type="match status" value="1"/>
</dbReference>
<gene>
    <name evidence="16" type="primary">LOC113209820</name>
</gene>
<dbReference type="Pfam" id="PF00096">
    <property type="entry name" value="zf-C2H2"/>
    <property type="match status" value="4"/>
</dbReference>
<name>A0A9C6U0I5_FRAOC</name>
<evidence type="ECO:0000256" key="5">
    <source>
        <dbReference type="ARBA" id="ARBA00022833"/>
    </source>
</evidence>
<keyword evidence="2" id="KW-0479">Metal-binding</keyword>
<dbReference type="GO" id="GO:0000122">
    <property type="term" value="P:negative regulation of transcription by RNA polymerase II"/>
    <property type="evidence" value="ECO:0007669"/>
    <property type="project" value="UniProtKB-ARBA"/>
</dbReference>
<keyword evidence="6 10" id="KW-0238">DNA-binding</keyword>
<evidence type="ECO:0000256" key="6">
    <source>
        <dbReference type="ARBA" id="ARBA00023125"/>
    </source>
</evidence>
<feature type="domain" description="C2H2-type" evidence="14">
    <location>
        <begin position="175"/>
        <end position="202"/>
    </location>
</feature>
<feature type="compositionally biased region" description="Low complexity" evidence="12">
    <location>
        <begin position="363"/>
        <end position="387"/>
    </location>
</feature>
<evidence type="ECO:0000256" key="9">
    <source>
        <dbReference type="PROSITE-ProRule" id="PRU00042"/>
    </source>
</evidence>
<dbReference type="InterPro" id="IPR013087">
    <property type="entry name" value="Znf_C2H2_type"/>
</dbReference>
<feature type="domain" description="C2H2-type" evidence="14">
    <location>
        <begin position="116"/>
        <end position="139"/>
    </location>
</feature>
<evidence type="ECO:0000256" key="1">
    <source>
        <dbReference type="ARBA" id="ARBA00004123"/>
    </source>
</evidence>
<keyword evidence="15" id="KW-1185">Reference proteome</keyword>
<feature type="domain" description="C2H2-type" evidence="14">
    <location>
        <begin position="881"/>
        <end position="908"/>
    </location>
</feature>
<feature type="region of interest" description="Disordered" evidence="12">
    <location>
        <begin position="416"/>
        <end position="470"/>
    </location>
</feature>
<dbReference type="Gene3D" id="3.30.160.60">
    <property type="entry name" value="Classic Zinc Finger"/>
    <property type="match status" value="6"/>
</dbReference>
<dbReference type="GeneID" id="113209820"/>
<evidence type="ECO:0000256" key="12">
    <source>
        <dbReference type="SAM" id="MobiDB-lite"/>
    </source>
</evidence>
<evidence type="ECO:0000313" key="16">
    <source>
        <dbReference type="RefSeq" id="XP_052125231.1"/>
    </source>
</evidence>
<feature type="region of interest" description="Disordered" evidence="12">
    <location>
        <begin position="679"/>
        <end position="749"/>
    </location>
</feature>
<evidence type="ECO:0000256" key="7">
    <source>
        <dbReference type="ARBA" id="ARBA00023155"/>
    </source>
</evidence>
<feature type="domain" description="C2H2-type" evidence="14">
    <location>
        <begin position="144"/>
        <end position="166"/>
    </location>
</feature>
<feature type="region of interest" description="Disordered" evidence="12">
    <location>
        <begin position="642"/>
        <end position="665"/>
    </location>
</feature>
<dbReference type="InterPro" id="IPR051574">
    <property type="entry name" value="ZnF_E-box_Homeobox"/>
</dbReference>
<feature type="region of interest" description="Disordered" evidence="12">
    <location>
        <begin position="57"/>
        <end position="92"/>
    </location>
</feature>
<feature type="region of interest" description="Disordered" evidence="12">
    <location>
        <begin position="238"/>
        <end position="271"/>
    </location>
</feature>
<accession>A0A9C6U0I5</accession>
<dbReference type="PROSITE" id="PS50157">
    <property type="entry name" value="ZINC_FINGER_C2H2_2"/>
    <property type="match status" value="8"/>
</dbReference>
<dbReference type="PANTHER" id="PTHR24391:SF27">
    <property type="entry name" value="ZINC FINGER PROTEIN 1"/>
    <property type="match status" value="1"/>
</dbReference>
<dbReference type="GO" id="GO:0008270">
    <property type="term" value="F:zinc ion binding"/>
    <property type="evidence" value="ECO:0007669"/>
    <property type="project" value="UniProtKB-KW"/>
</dbReference>
<proteinExistence type="predicted"/>
<feature type="domain" description="Homeobox" evidence="13">
    <location>
        <begin position="583"/>
        <end position="643"/>
    </location>
</feature>
<evidence type="ECO:0000259" key="14">
    <source>
        <dbReference type="PROSITE" id="PS50157"/>
    </source>
</evidence>
<feature type="domain" description="C2H2-type" evidence="14">
    <location>
        <begin position="909"/>
        <end position="936"/>
    </location>
</feature>
<evidence type="ECO:0000259" key="13">
    <source>
        <dbReference type="PROSITE" id="PS50071"/>
    </source>
</evidence>
<feature type="compositionally biased region" description="Basic and acidic residues" evidence="12">
    <location>
        <begin position="418"/>
        <end position="433"/>
    </location>
</feature>
<dbReference type="GO" id="GO:0000978">
    <property type="term" value="F:RNA polymerase II cis-regulatory region sequence-specific DNA binding"/>
    <property type="evidence" value="ECO:0007669"/>
    <property type="project" value="TreeGrafter"/>
</dbReference>
<evidence type="ECO:0000256" key="4">
    <source>
        <dbReference type="ARBA" id="ARBA00022771"/>
    </source>
</evidence>
<feature type="domain" description="C2H2-type" evidence="14">
    <location>
        <begin position="498"/>
        <end position="525"/>
    </location>
</feature>
<feature type="compositionally biased region" description="Acidic residues" evidence="12">
    <location>
        <begin position="816"/>
        <end position="826"/>
    </location>
</feature>
<comment type="subcellular location">
    <subcellularLocation>
        <location evidence="1 10 11">Nucleus</location>
    </subcellularLocation>
</comment>
<feature type="domain" description="C2H2-type" evidence="14">
    <location>
        <begin position="203"/>
        <end position="222"/>
    </location>
</feature>
<protein>
    <submittedName>
        <fullName evidence="16">Zinc finger protein 1</fullName>
    </submittedName>
</protein>